<dbReference type="InterPro" id="IPR036249">
    <property type="entry name" value="Thioredoxin-like_sf"/>
</dbReference>
<dbReference type="AlphaFoldDB" id="A0AAE0S7M2"/>
<proteinExistence type="predicted"/>
<dbReference type="InterPro" id="IPR032801">
    <property type="entry name" value="PXL2A/B/C"/>
</dbReference>
<protein>
    <submittedName>
        <fullName evidence="1">Uncharacterized protein</fullName>
    </submittedName>
</protein>
<evidence type="ECO:0000313" key="1">
    <source>
        <dbReference type="EMBL" id="KAK3586851.1"/>
    </source>
</evidence>
<gene>
    <name evidence="1" type="ORF">CHS0354_034889</name>
</gene>
<organism evidence="1 2">
    <name type="scientific">Potamilus streckersoni</name>
    <dbReference type="NCBI Taxonomy" id="2493646"/>
    <lineage>
        <taxon>Eukaryota</taxon>
        <taxon>Metazoa</taxon>
        <taxon>Spiralia</taxon>
        <taxon>Lophotrochozoa</taxon>
        <taxon>Mollusca</taxon>
        <taxon>Bivalvia</taxon>
        <taxon>Autobranchia</taxon>
        <taxon>Heteroconchia</taxon>
        <taxon>Palaeoheterodonta</taxon>
        <taxon>Unionida</taxon>
        <taxon>Unionoidea</taxon>
        <taxon>Unionidae</taxon>
        <taxon>Ambleminae</taxon>
        <taxon>Lampsilini</taxon>
        <taxon>Potamilus</taxon>
    </lineage>
</organism>
<dbReference type="EMBL" id="JAEAOA010002048">
    <property type="protein sequence ID" value="KAK3586851.1"/>
    <property type="molecule type" value="Genomic_DNA"/>
</dbReference>
<name>A0AAE0S7M2_9BIVA</name>
<dbReference type="Pfam" id="PF13911">
    <property type="entry name" value="AhpC-TSA_2"/>
    <property type="match status" value="1"/>
</dbReference>
<dbReference type="Gene3D" id="3.40.30.10">
    <property type="entry name" value="Glutaredoxin"/>
    <property type="match status" value="1"/>
</dbReference>
<sequence length="167" mass="19725">MFEGRDFSRGENSEYNVMYHFYLNFNNFKTRQYITANCVIQDEISRRNGKVVIISFGLREGALKWLQETQCPFDMLLDPRRQIYHAFGLKRSVYKVWSVAAMVYYAEQMMEGKPLPKPYENIHDDTQQMGGDFILDKEGRVKFLYPSKTSRDRPDISVILDVLKKIQ</sequence>
<reference evidence="1" key="3">
    <citation type="submission" date="2023-05" db="EMBL/GenBank/DDBJ databases">
        <authorList>
            <person name="Smith C.H."/>
        </authorList>
    </citation>
    <scope>NUCLEOTIDE SEQUENCE</scope>
    <source>
        <strain evidence="1">CHS0354</strain>
        <tissue evidence="1">Mantle</tissue>
    </source>
</reference>
<accession>A0AAE0S7M2</accession>
<comment type="caution">
    <text evidence="1">The sequence shown here is derived from an EMBL/GenBank/DDBJ whole genome shotgun (WGS) entry which is preliminary data.</text>
</comment>
<dbReference type="SUPFAM" id="SSF52833">
    <property type="entry name" value="Thioredoxin-like"/>
    <property type="match status" value="1"/>
</dbReference>
<reference evidence="1" key="1">
    <citation type="journal article" date="2021" name="Genome Biol. Evol.">
        <title>A High-Quality Reference Genome for a Parasitic Bivalve with Doubly Uniparental Inheritance (Bivalvia: Unionida).</title>
        <authorList>
            <person name="Smith C.H."/>
        </authorList>
    </citation>
    <scope>NUCLEOTIDE SEQUENCE</scope>
    <source>
        <strain evidence="1">CHS0354</strain>
    </source>
</reference>
<evidence type="ECO:0000313" key="2">
    <source>
        <dbReference type="Proteomes" id="UP001195483"/>
    </source>
</evidence>
<dbReference type="Proteomes" id="UP001195483">
    <property type="component" value="Unassembled WGS sequence"/>
</dbReference>
<keyword evidence="2" id="KW-1185">Reference proteome</keyword>
<reference evidence="1" key="2">
    <citation type="journal article" date="2021" name="Genome Biol. Evol.">
        <title>Developing a high-quality reference genome for a parasitic bivalve with doubly uniparental inheritance (Bivalvia: Unionida).</title>
        <authorList>
            <person name="Smith C.H."/>
        </authorList>
    </citation>
    <scope>NUCLEOTIDE SEQUENCE</scope>
    <source>
        <strain evidence="1">CHS0354</strain>
        <tissue evidence="1">Mantle</tissue>
    </source>
</reference>